<evidence type="ECO:0000256" key="2">
    <source>
        <dbReference type="ARBA" id="ARBA00023125"/>
    </source>
</evidence>
<organism evidence="5 6">
    <name type="scientific">Actinacidiphila epipremni</name>
    <dbReference type="NCBI Taxonomy" id="2053013"/>
    <lineage>
        <taxon>Bacteria</taxon>
        <taxon>Bacillati</taxon>
        <taxon>Actinomycetota</taxon>
        <taxon>Actinomycetes</taxon>
        <taxon>Kitasatosporales</taxon>
        <taxon>Streptomycetaceae</taxon>
        <taxon>Actinacidiphila</taxon>
    </lineage>
</organism>
<dbReference type="PRINTS" id="PR00598">
    <property type="entry name" value="HTHMARR"/>
</dbReference>
<evidence type="ECO:0000313" key="5">
    <source>
        <dbReference type="EMBL" id="NJP45753.1"/>
    </source>
</evidence>
<dbReference type="EMBL" id="JAATEJ010000017">
    <property type="protein sequence ID" value="NJP45753.1"/>
    <property type="molecule type" value="Genomic_DNA"/>
</dbReference>
<dbReference type="SUPFAM" id="SSF46785">
    <property type="entry name" value="Winged helix' DNA-binding domain"/>
    <property type="match status" value="1"/>
</dbReference>
<comment type="caution">
    <text evidence="5">The sequence shown here is derived from an EMBL/GenBank/DDBJ whole genome shotgun (WGS) entry which is preliminary data.</text>
</comment>
<evidence type="ECO:0000256" key="3">
    <source>
        <dbReference type="ARBA" id="ARBA00023163"/>
    </source>
</evidence>
<keyword evidence="1" id="KW-0805">Transcription regulation</keyword>
<dbReference type="InterPro" id="IPR036388">
    <property type="entry name" value="WH-like_DNA-bd_sf"/>
</dbReference>
<dbReference type="Pfam" id="PF12802">
    <property type="entry name" value="MarR_2"/>
    <property type="match status" value="1"/>
</dbReference>
<dbReference type="SMART" id="SM00347">
    <property type="entry name" value="HTH_MARR"/>
    <property type="match status" value="1"/>
</dbReference>
<protein>
    <submittedName>
        <fullName evidence="5">Winged helix-turn-helix transcriptional regulator</fullName>
    </submittedName>
</protein>
<dbReference type="Gene3D" id="1.10.10.10">
    <property type="entry name" value="Winged helix-like DNA-binding domain superfamily/Winged helix DNA-binding domain"/>
    <property type="match status" value="1"/>
</dbReference>
<dbReference type="PANTHER" id="PTHR42756:SF1">
    <property type="entry name" value="TRANSCRIPTIONAL REPRESSOR OF EMRAB OPERON"/>
    <property type="match status" value="1"/>
</dbReference>
<name>A0ABX0ZP96_9ACTN</name>
<dbReference type="InterPro" id="IPR036390">
    <property type="entry name" value="WH_DNA-bd_sf"/>
</dbReference>
<evidence type="ECO:0000313" key="6">
    <source>
        <dbReference type="Proteomes" id="UP000734511"/>
    </source>
</evidence>
<evidence type="ECO:0000259" key="4">
    <source>
        <dbReference type="PROSITE" id="PS50995"/>
    </source>
</evidence>
<accession>A0ABX0ZP96</accession>
<keyword evidence="3" id="KW-0804">Transcription</keyword>
<reference evidence="5 6" key="1">
    <citation type="submission" date="2020-03" db="EMBL/GenBank/DDBJ databases">
        <title>WGS of actinomycetes isolated from Thailand.</title>
        <authorList>
            <person name="Thawai C."/>
        </authorList>
    </citation>
    <scope>NUCLEOTIDE SEQUENCE [LARGE SCALE GENOMIC DNA]</scope>
    <source>
        <strain evidence="5 6">PRB2-1</strain>
    </source>
</reference>
<dbReference type="Proteomes" id="UP000734511">
    <property type="component" value="Unassembled WGS sequence"/>
</dbReference>
<proteinExistence type="predicted"/>
<sequence length="146" mass="15367">MSTTAPELNGRLGHLLKHAQARLAALNAEALEPFGISGRELAVLLVIAGQDAPSQARVAGRLGVDRTTMVAFLDTLEGKGLLARRPDPGDRRRNVVVLTDHGTDTLRRATAASDEAERRFLAPLTGADAATFRSALTAVASYDGPA</sequence>
<feature type="domain" description="HTH marR-type" evidence="4">
    <location>
        <begin position="9"/>
        <end position="141"/>
    </location>
</feature>
<dbReference type="InterPro" id="IPR000835">
    <property type="entry name" value="HTH_MarR-typ"/>
</dbReference>
<dbReference type="PANTHER" id="PTHR42756">
    <property type="entry name" value="TRANSCRIPTIONAL REGULATOR, MARR"/>
    <property type="match status" value="1"/>
</dbReference>
<dbReference type="RefSeq" id="WP_167984621.1">
    <property type="nucleotide sequence ID" value="NZ_JAATEJ010000017.1"/>
</dbReference>
<evidence type="ECO:0000256" key="1">
    <source>
        <dbReference type="ARBA" id="ARBA00023015"/>
    </source>
</evidence>
<keyword evidence="6" id="KW-1185">Reference proteome</keyword>
<gene>
    <name evidence="5" type="ORF">HCN08_20435</name>
</gene>
<keyword evidence="2" id="KW-0238">DNA-binding</keyword>
<dbReference type="PROSITE" id="PS50995">
    <property type="entry name" value="HTH_MARR_2"/>
    <property type="match status" value="1"/>
</dbReference>